<gene>
    <name evidence="5" type="ORF">GGQ63_001295</name>
</gene>
<organism evidence="5 6">
    <name type="scientific">Prosthecomicrobium pneumaticum</name>
    <dbReference type="NCBI Taxonomy" id="81895"/>
    <lineage>
        <taxon>Bacteria</taxon>
        <taxon>Pseudomonadati</taxon>
        <taxon>Pseudomonadota</taxon>
        <taxon>Alphaproteobacteria</taxon>
        <taxon>Hyphomicrobiales</taxon>
        <taxon>Kaistiaceae</taxon>
        <taxon>Prosthecomicrobium</taxon>
    </lineage>
</organism>
<name>A0A7W9CUN5_9HYPH</name>
<dbReference type="SUPFAM" id="SSF53822">
    <property type="entry name" value="Periplasmic binding protein-like I"/>
    <property type="match status" value="1"/>
</dbReference>
<accession>A0A7W9CUN5</accession>
<feature type="domain" description="Leucine-binding protein" evidence="4">
    <location>
        <begin position="35"/>
        <end position="390"/>
    </location>
</feature>
<dbReference type="Gene3D" id="3.40.50.2300">
    <property type="match status" value="2"/>
</dbReference>
<dbReference type="InterPro" id="IPR051010">
    <property type="entry name" value="BCAA_transport"/>
</dbReference>
<dbReference type="Proteomes" id="UP000523821">
    <property type="component" value="Unassembled WGS sequence"/>
</dbReference>
<dbReference type="RefSeq" id="WP_183853719.1">
    <property type="nucleotide sequence ID" value="NZ_JACHOO010000002.1"/>
</dbReference>
<dbReference type="InterPro" id="IPR006311">
    <property type="entry name" value="TAT_signal"/>
</dbReference>
<dbReference type="PROSITE" id="PS51318">
    <property type="entry name" value="TAT"/>
    <property type="match status" value="1"/>
</dbReference>
<dbReference type="Pfam" id="PF13458">
    <property type="entry name" value="Peripla_BP_6"/>
    <property type="match status" value="1"/>
</dbReference>
<dbReference type="AlphaFoldDB" id="A0A7W9CUN5"/>
<keyword evidence="6" id="KW-1185">Reference proteome</keyword>
<dbReference type="EMBL" id="JACHOO010000002">
    <property type="protein sequence ID" value="MBB5752243.1"/>
    <property type="molecule type" value="Genomic_DNA"/>
</dbReference>
<evidence type="ECO:0000259" key="4">
    <source>
        <dbReference type="Pfam" id="PF13458"/>
    </source>
</evidence>
<keyword evidence="3" id="KW-0813">Transport</keyword>
<dbReference type="InterPro" id="IPR028081">
    <property type="entry name" value="Leu-bd"/>
</dbReference>
<sequence length="402" mass="43059">MVNASRRSVLKGAGALALATTLSTPSIVRAQEKALRIGQLGVMSGPEASWGLVNKYSALATAEMWNDKGGYEIGGTKYKIEIVSVDDRNDPKLTVSGAERLTGSENIRYFIGPNTDTTATSVRPIAEKNNAIYFPYAFARSLYTKPAENAILGMIASYQVAPIMYQQLKEQRGVKTIGFVARNDSDGLLQRDEGVKVAQTLGLEIVSSSDTYEPTITDFFPVMSNLVSLAPDLIVLSSAAPAHAPQMMRVARELGFQGLFACEAAQDIKIINEVAGEYGDGLISIGGASTPEIRSPYMEEFIARYTKVAGEWNDEAGTKAYALEILLATLAAAGPEAIDDIAPFKAAIDGFSMKNPFLKEESQLTYVGTGDFGQKRQIGVPMVITETKGGAFTTFAISSVAS</sequence>
<comment type="similarity">
    <text evidence="1">Belongs to the leucine-binding protein family.</text>
</comment>
<dbReference type="GO" id="GO:0006865">
    <property type="term" value="P:amino acid transport"/>
    <property type="evidence" value="ECO:0007669"/>
    <property type="project" value="UniProtKB-KW"/>
</dbReference>
<comment type="caution">
    <text evidence="5">The sequence shown here is derived from an EMBL/GenBank/DDBJ whole genome shotgun (WGS) entry which is preliminary data.</text>
</comment>
<evidence type="ECO:0000256" key="2">
    <source>
        <dbReference type="ARBA" id="ARBA00022729"/>
    </source>
</evidence>
<evidence type="ECO:0000313" key="5">
    <source>
        <dbReference type="EMBL" id="MBB5752243.1"/>
    </source>
</evidence>
<protein>
    <submittedName>
        <fullName evidence="5">Branched-chain amino acid transport system substrate-binding protein</fullName>
    </submittedName>
</protein>
<dbReference type="InterPro" id="IPR028082">
    <property type="entry name" value="Peripla_BP_I"/>
</dbReference>
<keyword evidence="3" id="KW-0029">Amino-acid transport</keyword>
<evidence type="ECO:0000256" key="3">
    <source>
        <dbReference type="ARBA" id="ARBA00022970"/>
    </source>
</evidence>
<reference evidence="5 6" key="1">
    <citation type="submission" date="2020-08" db="EMBL/GenBank/DDBJ databases">
        <title>Genomic Encyclopedia of Type Strains, Phase IV (KMG-IV): sequencing the most valuable type-strain genomes for metagenomic binning, comparative biology and taxonomic classification.</title>
        <authorList>
            <person name="Goeker M."/>
        </authorList>
    </citation>
    <scope>NUCLEOTIDE SEQUENCE [LARGE SCALE GENOMIC DNA]</scope>
    <source>
        <strain evidence="5 6">DSM 16268</strain>
    </source>
</reference>
<proteinExistence type="inferred from homology"/>
<dbReference type="PANTHER" id="PTHR30483:SF6">
    <property type="entry name" value="PERIPLASMIC BINDING PROTEIN OF ABC TRANSPORTER FOR NATURAL AMINO ACIDS"/>
    <property type="match status" value="1"/>
</dbReference>
<dbReference type="CDD" id="cd06336">
    <property type="entry name" value="PBP1_ABC_ligand_binding-like"/>
    <property type="match status" value="1"/>
</dbReference>
<evidence type="ECO:0000256" key="1">
    <source>
        <dbReference type="ARBA" id="ARBA00010062"/>
    </source>
</evidence>
<dbReference type="PANTHER" id="PTHR30483">
    <property type="entry name" value="LEUCINE-SPECIFIC-BINDING PROTEIN"/>
    <property type="match status" value="1"/>
</dbReference>
<evidence type="ECO:0000313" key="6">
    <source>
        <dbReference type="Proteomes" id="UP000523821"/>
    </source>
</evidence>
<keyword evidence="2" id="KW-0732">Signal</keyword>